<reference evidence="1 2" key="1">
    <citation type="submission" date="2024-09" db="EMBL/GenBank/DDBJ databases">
        <authorList>
            <person name="Sun Q."/>
            <person name="Mori K."/>
        </authorList>
    </citation>
    <scope>NUCLEOTIDE SEQUENCE [LARGE SCALE GENOMIC DNA]</scope>
    <source>
        <strain evidence="1 2">CCM 7765</strain>
    </source>
</reference>
<dbReference type="PROSITE" id="PS51257">
    <property type="entry name" value="PROKAR_LIPOPROTEIN"/>
    <property type="match status" value="1"/>
</dbReference>
<dbReference type="Proteomes" id="UP001589774">
    <property type="component" value="Unassembled WGS sequence"/>
</dbReference>
<organism evidence="1 2">
    <name type="scientific">Olivibacter oleidegradans</name>
    <dbReference type="NCBI Taxonomy" id="760123"/>
    <lineage>
        <taxon>Bacteria</taxon>
        <taxon>Pseudomonadati</taxon>
        <taxon>Bacteroidota</taxon>
        <taxon>Sphingobacteriia</taxon>
        <taxon>Sphingobacteriales</taxon>
        <taxon>Sphingobacteriaceae</taxon>
        <taxon>Olivibacter</taxon>
    </lineage>
</organism>
<keyword evidence="2" id="KW-1185">Reference proteome</keyword>
<evidence type="ECO:0000313" key="2">
    <source>
        <dbReference type="Proteomes" id="UP001589774"/>
    </source>
</evidence>
<name>A0ABV6HNI8_9SPHI</name>
<dbReference type="EMBL" id="JBHLWO010000002">
    <property type="protein sequence ID" value="MFC0320430.1"/>
    <property type="molecule type" value="Genomic_DNA"/>
</dbReference>
<sequence>MNKKLFLPILLSMMSCVGTSYLGDRFNPTMHMDVYYASKDVKKDYKVIGHISSKVLLNEEVAKRKIVEKAKAVGADGVIIHGIEYTGGEDADSYYKAEAIQYNN</sequence>
<evidence type="ECO:0008006" key="3">
    <source>
        <dbReference type="Google" id="ProtNLM"/>
    </source>
</evidence>
<protein>
    <recommendedName>
        <fullName evidence="3">YdgH/BhsA/McbA-like domain-containing protein</fullName>
    </recommendedName>
</protein>
<comment type="caution">
    <text evidence="1">The sequence shown here is derived from an EMBL/GenBank/DDBJ whole genome shotgun (WGS) entry which is preliminary data.</text>
</comment>
<dbReference type="RefSeq" id="WP_130858475.1">
    <property type="nucleotide sequence ID" value="NZ_JBHLWO010000002.1"/>
</dbReference>
<accession>A0ABV6HNI8</accession>
<gene>
    <name evidence="1" type="ORF">ACFFI0_19035</name>
</gene>
<evidence type="ECO:0000313" key="1">
    <source>
        <dbReference type="EMBL" id="MFC0320430.1"/>
    </source>
</evidence>
<proteinExistence type="predicted"/>